<sequence>MAEQRVHVDVDDAIAYVRLNRPDKLNALDMPMFRQISQTIERLRAMDSLRCVVLSGEGPAFCAGIDLALLKGKDDVKTVLRERNADQANLFQAVAWGWRMLPVPVIAAVHGAAIGAGCQIMLGADVRIATPDAKISLRETYWGLVPDMAAFPLLKGLVREDVVRELVYTARVVPGSEAGTLGLVTHIADSPLEQAKELAQTIAAQSGEAVRAAKRLLNAMAQANSADLLHAESEEQAALLDSVGHVQAVAGKAIR</sequence>
<organism evidence="7 8">
    <name type="scientific">Caenibius tardaugens NBRC 16725</name>
    <dbReference type="NCBI Taxonomy" id="1219035"/>
    <lineage>
        <taxon>Bacteria</taxon>
        <taxon>Pseudomonadati</taxon>
        <taxon>Pseudomonadota</taxon>
        <taxon>Alphaproteobacteria</taxon>
        <taxon>Sphingomonadales</taxon>
        <taxon>Erythrobacteraceae</taxon>
        <taxon>Caenibius</taxon>
    </lineage>
</organism>
<keyword evidence="8" id="KW-1185">Reference proteome</keyword>
<dbReference type="Gene3D" id="1.10.12.10">
    <property type="entry name" value="Lyase 2-enoyl-coa Hydratase, Chain A, domain 2"/>
    <property type="match status" value="1"/>
</dbReference>
<gene>
    <name evidence="7" type="ORF">NT2_20_00090</name>
</gene>
<comment type="caution">
    <text evidence="7">The sequence shown here is derived from an EMBL/GenBank/DDBJ whole genome shotgun (WGS) entry which is preliminary data.</text>
</comment>
<dbReference type="PANTHER" id="PTHR43149:SF1">
    <property type="entry name" value="DELTA(3,5)-DELTA(2,4)-DIENOYL-COA ISOMERASE, MITOCHONDRIAL"/>
    <property type="match status" value="1"/>
</dbReference>
<dbReference type="Pfam" id="PF00378">
    <property type="entry name" value="ECH_1"/>
    <property type="match status" value="1"/>
</dbReference>
<evidence type="ECO:0000256" key="1">
    <source>
        <dbReference type="ARBA" id="ARBA00005005"/>
    </source>
</evidence>
<protein>
    <submittedName>
        <fullName evidence="7">Putative enoyl-CoA hydratase</fullName>
    </submittedName>
</protein>
<dbReference type="GO" id="GO:0006635">
    <property type="term" value="P:fatty acid beta-oxidation"/>
    <property type="evidence" value="ECO:0007669"/>
    <property type="project" value="UniProtKB-UniPathway"/>
</dbReference>
<dbReference type="Proteomes" id="UP000016568">
    <property type="component" value="Unassembled WGS sequence"/>
</dbReference>
<dbReference type="EMBL" id="BASZ01000020">
    <property type="protein sequence ID" value="GAD51125.1"/>
    <property type="molecule type" value="Genomic_DNA"/>
</dbReference>
<evidence type="ECO:0000313" key="8">
    <source>
        <dbReference type="Proteomes" id="UP000016568"/>
    </source>
</evidence>
<dbReference type="AlphaFoldDB" id="U2YQ90"/>
<dbReference type="UniPathway" id="UPA00659"/>
<comment type="pathway">
    <text evidence="1">Lipid metabolism; fatty acid beta-oxidation.</text>
</comment>
<evidence type="ECO:0000313" key="7">
    <source>
        <dbReference type="EMBL" id="GAD51125.1"/>
    </source>
</evidence>
<evidence type="ECO:0000256" key="3">
    <source>
        <dbReference type="ARBA" id="ARBA00022832"/>
    </source>
</evidence>
<proteinExistence type="inferred from homology"/>
<evidence type="ECO:0000256" key="4">
    <source>
        <dbReference type="ARBA" id="ARBA00023098"/>
    </source>
</evidence>
<dbReference type="eggNOG" id="COG1024">
    <property type="taxonomic scope" value="Bacteria"/>
</dbReference>
<reference evidence="7 8" key="1">
    <citation type="submission" date="2013-09" db="EMBL/GenBank/DDBJ databases">
        <title>Whole genome shotgun sequence of Novosphingobium tardaugens NBRC 16725.</title>
        <authorList>
            <person name="Isaki S."/>
            <person name="Hosoyama A."/>
            <person name="Tsuchikane K."/>
            <person name="Katsumata H."/>
            <person name="Ando Y."/>
            <person name="Yamazaki S."/>
            <person name="Fujita N."/>
        </authorList>
    </citation>
    <scope>NUCLEOTIDE SEQUENCE [LARGE SCALE GENOMIC DNA]</scope>
    <source>
        <strain evidence="7 8">NBRC 16725</strain>
    </source>
</reference>
<dbReference type="InterPro" id="IPR045002">
    <property type="entry name" value="Ech1-like"/>
</dbReference>
<name>U2YQ90_9SPHN</name>
<dbReference type="OrthoDB" id="9802898at2"/>
<dbReference type="RefSeq" id="WP_021691943.1">
    <property type="nucleotide sequence ID" value="NZ_BASZ01000020.1"/>
</dbReference>
<dbReference type="InterPro" id="IPR014748">
    <property type="entry name" value="Enoyl-CoA_hydra_C"/>
</dbReference>
<dbReference type="PROSITE" id="PS00166">
    <property type="entry name" value="ENOYL_COA_HYDRATASE"/>
    <property type="match status" value="1"/>
</dbReference>
<dbReference type="GO" id="GO:0016853">
    <property type="term" value="F:isomerase activity"/>
    <property type="evidence" value="ECO:0007669"/>
    <property type="project" value="UniProtKB-KW"/>
</dbReference>
<evidence type="ECO:0000256" key="5">
    <source>
        <dbReference type="ARBA" id="ARBA00023235"/>
    </source>
</evidence>
<accession>U2YQ90</accession>
<dbReference type="InterPro" id="IPR018376">
    <property type="entry name" value="Enoyl-CoA_hyd/isom_CS"/>
</dbReference>
<dbReference type="SUPFAM" id="SSF52096">
    <property type="entry name" value="ClpP/crotonase"/>
    <property type="match status" value="1"/>
</dbReference>
<keyword evidence="4" id="KW-0443">Lipid metabolism</keyword>
<comment type="similarity">
    <text evidence="2 6">Belongs to the enoyl-CoA hydratase/isomerase family.</text>
</comment>
<dbReference type="KEGG" id="ntd:EGO55_05640"/>
<dbReference type="InterPro" id="IPR029045">
    <property type="entry name" value="ClpP/crotonase-like_dom_sf"/>
</dbReference>
<keyword evidence="3" id="KW-0276">Fatty acid metabolism</keyword>
<dbReference type="Gene3D" id="3.90.226.10">
    <property type="entry name" value="2-enoyl-CoA Hydratase, Chain A, domain 1"/>
    <property type="match status" value="1"/>
</dbReference>
<dbReference type="CDD" id="cd06558">
    <property type="entry name" value="crotonase-like"/>
    <property type="match status" value="1"/>
</dbReference>
<dbReference type="PANTHER" id="PTHR43149">
    <property type="entry name" value="ENOYL-COA HYDRATASE"/>
    <property type="match status" value="1"/>
</dbReference>
<evidence type="ECO:0000256" key="2">
    <source>
        <dbReference type="ARBA" id="ARBA00005254"/>
    </source>
</evidence>
<dbReference type="InterPro" id="IPR001753">
    <property type="entry name" value="Enoyl-CoA_hydra/iso"/>
</dbReference>
<dbReference type="NCBIfam" id="NF005699">
    <property type="entry name" value="PRK07509.1"/>
    <property type="match status" value="1"/>
</dbReference>
<keyword evidence="5" id="KW-0413">Isomerase</keyword>
<evidence type="ECO:0000256" key="6">
    <source>
        <dbReference type="RuleBase" id="RU003707"/>
    </source>
</evidence>